<organism evidence="1">
    <name type="scientific">Symploca sp. SIO1C4</name>
    <dbReference type="NCBI Taxonomy" id="2607765"/>
    <lineage>
        <taxon>Bacteria</taxon>
        <taxon>Bacillati</taxon>
        <taxon>Cyanobacteriota</taxon>
        <taxon>Cyanophyceae</taxon>
        <taxon>Coleofasciculales</taxon>
        <taxon>Coleofasciculaceae</taxon>
        <taxon>Symploca</taxon>
    </lineage>
</organism>
<sequence length="48" mass="5235">MKKTWNTPEITVYGAVENLTERIKTFGRQDGIFLAIPGVDSPVAIGSI</sequence>
<gene>
    <name evidence="1" type="ORF">F6J89_05985</name>
</gene>
<comment type="caution">
    <text evidence="1">The sequence shown here is derived from an EMBL/GenBank/DDBJ whole genome shotgun (WGS) entry which is preliminary data.</text>
</comment>
<dbReference type="AlphaFoldDB" id="A0A6B3N8J7"/>
<proteinExistence type="predicted"/>
<name>A0A6B3N8J7_9CYAN</name>
<reference evidence="1" key="1">
    <citation type="submission" date="2019-11" db="EMBL/GenBank/DDBJ databases">
        <title>Genomic insights into an expanded diversity of filamentous marine cyanobacteria reveals the extraordinary biosynthetic potential of Moorea and Okeania.</title>
        <authorList>
            <person name="Ferreira Leao T."/>
            <person name="Wang M."/>
            <person name="Moss N."/>
            <person name="Da Silva R."/>
            <person name="Sanders J."/>
            <person name="Nurk S."/>
            <person name="Gurevich A."/>
            <person name="Humphrey G."/>
            <person name="Reher R."/>
            <person name="Zhu Q."/>
            <person name="Belda-Ferre P."/>
            <person name="Glukhov E."/>
            <person name="Rex R."/>
            <person name="Dorrestein P.C."/>
            <person name="Knight R."/>
            <person name="Pevzner P."/>
            <person name="Gerwick W.H."/>
            <person name="Gerwick L."/>
        </authorList>
    </citation>
    <scope>NUCLEOTIDE SEQUENCE</scope>
    <source>
        <strain evidence="1">SIO1C4</strain>
    </source>
</reference>
<evidence type="ECO:0000313" key="1">
    <source>
        <dbReference type="EMBL" id="NER27185.1"/>
    </source>
</evidence>
<dbReference type="EMBL" id="JAAHFQ010000079">
    <property type="protein sequence ID" value="NER27185.1"/>
    <property type="molecule type" value="Genomic_DNA"/>
</dbReference>
<accession>A0A6B3N8J7</accession>
<protein>
    <submittedName>
        <fullName evidence="1">Uncharacterized protein</fullName>
    </submittedName>
</protein>